<gene>
    <name evidence="1" type="ORF">FOZ61_001131</name>
</gene>
<protein>
    <submittedName>
        <fullName evidence="1">Uncharacterized protein</fullName>
    </submittedName>
</protein>
<accession>A0A7J6LZ35</accession>
<dbReference type="EMBL" id="JABAHT010000126">
    <property type="protein sequence ID" value="KAF4664081.1"/>
    <property type="molecule type" value="Genomic_DNA"/>
</dbReference>
<dbReference type="AlphaFoldDB" id="A0A7J6LZ35"/>
<organism evidence="1 2">
    <name type="scientific">Perkinsus olseni</name>
    <name type="common">Perkinsus atlanticus</name>
    <dbReference type="NCBI Taxonomy" id="32597"/>
    <lineage>
        <taxon>Eukaryota</taxon>
        <taxon>Sar</taxon>
        <taxon>Alveolata</taxon>
        <taxon>Perkinsozoa</taxon>
        <taxon>Perkinsea</taxon>
        <taxon>Perkinsida</taxon>
        <taxon>Perkinsidae</taxon>
        <taxon>Perkinsus</taxon>
    </lineage>
</organism>
<proteinExistence type="predicted"/>
<reference evidence="1 2" key="1">
    <citation type="submission" date="2020-04" db="EMBL/GenBank/DDBJ databases">
        <title>Perkinsus olseni comparative genomics.</title>
        <authorList>
            <person name="Bogema D.R."/>
        </authorList>
    </citation>
    <scope>NUCLEOTIDE SEQUENCE [LARGE SCALE GENOMIC DNA]</scope>
    <source>
        <strain evidence="1">ATCC PRA-179</strain>
    </source>
</reference>
<name>A0A7J6LZ35_PEROL</name>
<dbReference type="Proteomes" id="UP000570595">
    <property type="component" value="Unassembled WGS sequence"/>
</dbReference>
<dbReference type="OrthoDB" id="429193at2759"/>
<sequence length="581" mass="65564">MPFRRLISRRSTLLTGTASTSHFSRAFCNVAAVAQESPQSEATSHTVLRQRLLTDEDVVQYSKLKIKQMQDAGNSEYIPSGFPAEPTDADYLSWYKSFKKAKYNEKKRRSTRLLRVSRVMYRQLAAKSVDVEAISQKCPELGELLKNPPTVAGDRDNASARNWVTQIEKVMAEKSGVLEGIELPLPQKGFTPGRFISLKSVSSVKNLVESGAFDDVAKAPIVTEGDRIVHKLVPELKADESRYFTITQNEADSLESWLVKHSSDTTPSKKFHVNGTVRNRISYGLKNGLLEPPSPSIMRLAHFAIEDADTSEALAALVSELKRNPKRVDQLTPAEAVLLKRRIAINMVKPTKDLKDVAKPKVQLKKAKLRKGYGTIIKNGLLDRPREDLLKDKSTAESSETAERVDQIVEELRANPGRHKTLTPEETKLLAHRVEVNKETVGVVKRIRDYLTTIRGQESTASLTDAQLLDMRSEFEATEQYRTRIREIRQQVTQARRQARVDNLTQKAMKVAKQMFSRGRLDFDPSSKTEDEVLQWYRDSVTAKITKKKEEIAAYRAKKQVHFWEKARTEETSAAASLNSA</sequence>
<comment type="caution">
    <text evidence="1">The sequence shown here is derived from an EMBL/GenBank/DDBJ whole genome shotgun (WGS) entry which is preliminary data.</text>
</comment>
<evidence type="ECO:0000313" key="1">
    <source>
        <dbReference type="EMBL" id="KAF4664081.1"/>
    </source>
</evidence>
<evidence type="ECO:0000313" key="2">
    <source>
        <dbReference type="Proteomes" id="UP000570595"/>
    </source>
</evidence>